<dbReference type="RefSeq" id="WP_370717171.1">
    <property type="nucleotide sequence ID" value="NZ_JBGGTQ010000001.1"/>
</dbReference>
<feature type="region of interest" description="Disordered" evidence="1">
    <location>
        <begin position="1"/>
        <end position="20"/>
    </location>
</feature>
<dbReference type="SUPFAM" id="SSF55785">
    <property type="entry name" value="PYP-like sensor domain (PAS domain)"/>
    <property type="match status" value="1"/>
</dbReference>
<dbReference type="InterPro" id="IPR001932">
    <property type="entry name" value="PPM-type_phosphatase-like_dom"/>
</dbReference>
<dbReference type="Proteomes" id="UP001566476">
    <property type="component" value="Unassembled WGS sequence"/>
</dbReference>
<keyword evidence="4" id="KW-1185">Reference proteome</keyword>
<dbReference type="Pfam" id="PF08447">
    <property type="entry name" value="PAS_3"/>
    <property type="match status" value="1"/>
</dbReference>
<evidence type="ECO:0000313" key="3">
    <source>
        <dbReference type="EMBL" id="MEZ0491144.1"/>
    </source>
</evidence>
<dbReference type="PROSITE" id="PS50113">
    <property type="entry name" value="PAC"/>
    <property type="match status" value="1"/>
</dbReference>
<feature type="compositionally biased region" description="Basic and acidic residues" evidence="1">
    <location>
        <begin position="227"/>
        <end position="238"/>
    </location>
</feature>
<protein>
    <submittedName>
        <fullName evidence="3">PAS domain-containing protein</fullName>
    </submittedName>
</protein>
<comment type="caution">
    <text evidence="3">The sequence shown here is derived from an EMBL/GenBank/DDBJ whole genome shotgun (WGS) entry which is preliminary data.</text>
</comment>
<sequence>MDRGRRLPARRSRRLRGRRAGAVGAGGVGAFDGDLSTGNLTWDEDLLELSGYAADDRARVGRALRESIDRVGPCEAEDRVVRPDGTTRWFRARGQTLAGESGRAVRVLGAAHDATAVRDEDARTAHVLSGLDAAVQGLDVGTTATAVEARLELVGDRTRVRWSSAGHLDPLVVTPDGEVRAVDPGAPELLLGIDPATARTDHVAVLGRPAPGEHEDDVALLAFRLHPRDGDRPTDAGPERVPPGLPPVR</sequence>
<dbReference type="InterPro" id="IPR013655">
    <property type="entry name" value="PAS_fold_3"/>
</dbReference>
<dbReference type="Gene3D" id="3.30.450.20">
    <property type="entry name" value="PAS domain"/>
    <property type="match status" value="1"/>
</dbReference>
<organism evidence="3 4">
    <name type="scientific">Kineococcus mangrovi</name>
    <dbReference type="NCBI Taxonomy" id="1660183"/>
    <lineage>
        <taxon>Bacteria</taxon>
        <taxon>Bacillati</taxon>
        <taxon>Actinomycetota</taxon>
        <taxon>Actinomycetes</taxon>
        <taxon>Kineosporiales</taxon>
        <taxon>Kineosporiaceae</taxon>
        <taxon>Kineococcus</taxon>
    </lineage>
</organism>
<evidence type="ECO:0000259" key="2">
    <source>
        <dbReference type="PROSITE" id="PS50113"/>
    </source>
</evidence>
<reference evidence="3 4" key="1">
    <citation type="submission" date="2024-07" db="EMBL/GenBank/DDBJ databases">
        <authorList>
            <person name="Thanompreechachai J."/>
            <person name="Duangmal K."/>
        </authorList>
    </citation>
    <scope>NUCLEOTIDE SEQUENCE [LARGE SCALE GENOMIC DNA]</scope>
    <source>
        <strain evidence="3 4">TBRC 1896</strain>
    </source>
</reference>
<dbReference type="InterPro" id="IPR000700">
    <property type="entry name" value="PAS-assoc_C"/>
</dbReference>
<gene>
    <name evidence="3" type="ORF">AB2L28_02695</name>
</gene>
<dbReference type="Pfam" id="PF07228">
    <property type="entry name" value="SpoIIE"/>
    <property type="match status" value="1"/>
</dbReference>
<name>A0ABV4HXJ9_9ACTN</name>
<feature type="compositionally biased region" description="Basic residues" evidence="1">
    <location>
        <begin position="1"/>
        <end position="19"/>
    </location>
</feature>
<evidence type="ECO:0000256" key="1">
    <source>
        <dbReference type="SAM" id="MobiDB-lite"/>
    </source>
</evidence>
<accession>A0ABV4HXJ9</accession>
<dbReference type="InterPro" id="IPR035965">
    <property type="entry name" value="PAS-like_dom_sf"/>
</dbReference>
<proteinExistence type="predicted"/>
<feature type="domain" description="PAC" evidence="2">
    <location>
        <begin position="74"/>
        <end position="126"/>
    </location>
</feature>
<dbReference type="EMBL" id="JBGGTQ010000001">
    <property type="protein sequence ID" value="MEZ0491144.1"/>
    <property type="molecule type" value="Genomic_DNA"/>
</dbReference>
<feature type="compositionally biased region" description="Pro residues" evidence="1">
    <location>
        <begin position="240"/>
        <end position="249"/>
    </location>
</feature>
<feature type="region of interest" description="Disordered" evidence="1">
    <location>
        <begin position="227"/>
        <end position="249"/>
    </location>
</feature>
<evidence type="ECO:0000313" key="4">
    <source>
        <dbReference type="Proteomes" id="UP001566476"/>
    </source>
</evidence>